<dbReference type="InterPro" id="IPR000215">
    <property type="entry name" value="Serpin_fam"/>
</dbReference>
<dbReference type="AlphaFoldDB" id="A0ABD0T9G7"/>
<dbReference type="Gene3D" id="2.30.39.10">
    <property type="entry name" value="Alpha-1-antitrypsin, domain 1"/>
    <property type="match status" value="1"/>
</dbReference>
<name>A0ABD0T9G7_LOXSC</name>
<dbReference type="Pfam" id="PF00079">
    <property type="entry name" value="Serpin"/>
    <property type="match status" value="1"/>
</dbReference>
<dbReference type="SMART" id="SM00093">
    <property type="entry name" value="SERPIN"/>
    <property type="match status" value="1"/>
</dbReference>
<keyword evidence="2" id="KW-0646">Protease inhibitor</keyword>
<proteinExistence type="inferred from homology"/>
<sequence length="389" mass="44779">MDLLKTICSETYWMQLGECEVLKVNPGSTVVSPFGLRLPLCALASVARGHAKEELMSALGMSRESEIKNCYRDVNQEVAIMASYDLMLKNVIYLNESLEVAPSFKNSSRRYSVRIDKAGFRYPKAAAKYMNRWFAQETLYRVSTLIDEDDIDNTTSMVILSGIYYKVSWEMPFYLQFTKPMKFYDLKNNYEIIPMLCKLDSFLYFDDVNNNFKVLTIHLGTPGASITFYLPETRTGLPDLIKKLSDNPELMTETLKKLQMKRLRIYLPRMQIKTYVDWSGFMRLIGINDVFSVNASGLEGILKNDSNSHVYLSTAKQKVFMEMDELGVMRQKPENTMEQEAREFAEFGDDLEQLEFDHPFFFTLTVSPPQPDKIPVQMLIGAFHGPYEG</sequence>
<protein>
    <recommendedName>
        <fullName evidence="5">Serpin domain-containing protein</fullName>
    </recommendedName>
</protein>
<feature type="domain" description="Serpin" evidence="5">
    <location>
        <begin position="20"/>
        <end position="386"/>
    </location>
</feature>
<dbReference type="PANTHER" id="PTHR11461">
    <property type="entry name" value="SERINE PROTEASE INHIBITOR, SERPIN"/>
    <property type="match status" value="1"/>
</dbReference>
<gene>
    <name evidence="6" type="ORF">ABMA28_016545</name>
</gene>
<dbReference type="Proteomes" id="UP001549921">
    <property type="component" value="Unassembled WGS sequence"/>
</dbReference>
<evidence type="ECO:0000259" key="5">
    <source>
        <dbReference type="SMART" id="SM00093"/>
    </source>
</evidence>
<organism evidence="6 7">
    <name type="scientific">Loxostege sticticalis</name>
    <name type="common">Beet webworm moth</name>
    <dbReference type="NCBI Taxonomy" id="481309"/>
    <lineage>
        <taxon>Eukaryota</taxon>
        <taxon>Metazoa</taxon>
        <taxon>Ecdysozoa</taxon>
        <taxon>Arthropoda</taxon>
        <taxon>Hexapoda</taxon>
        <taxon>Insecta</taxon>
        <taxon>Pterygota</taxon>
        <taxon>Neoptera</taxon>
        <taxon>Endopterygota</taxon>
        <taxon>Lepidoptera</taxon>
        <taxon>Glossata</taxon>
        <taxon>Ditrysia</taxon>
        <taxon>Pyraloidea</taxon>
        <taxon>Crambidae</taxon>
        <taxon>Pyraustinae</taxon>
        <taxon>Loxostege</taxon>
    </lineage>
</organism>
<evidence type="ECO:0000256" key="2">
    <source>
        <dbReference type="ARBA" id="ARBA00022690"/>
    </source>
</evidence>
<accession>A0ABD0T9G7</accession>
<comment type="similarity">
    <text evidence="1 4">Belongs to the serpin family.</text>
</comment>
<dbReference type="InterPro" id="IPR036186">
    <property type="entry name" value="Serpin_sf"/>
</dbReference>
<reference evidence="6 7" key="1">
    <citation type="submission" date="2024-06" db="EMBL/GenBank/DDBJ databases">
        <title>A chromosome-level genome assembly of beet webworm, Loxostege sticticalis.</title>
        <authorList>
            <person name="Zhang Y."/>
        </authorList>
    </citation>
    <scope>NUCLEOTIDE SEQUENCE [LARGE SCALE GENOMIC DNA]</scope>
    <source>
        <strain evidence="6">AQ028</strain>
        <tissue evidence="6">Male pupae</tissue>
    </source>
</reference>
<evidence type="ECO:0000313" key="6">
    <source>
        <dbReference type="EMBL" id="KAL0839929.1"/>
    </source>
</evidence>
<comment type="caution">
    <text evidence="6">The sequence shown here is derived from an EMBL/GenBank/DDBJ whole genome shotgun (WGS) entry which is preliminary data.</text>
</comment>
<dbReference type="EMBL" id="JBEDNZ010000008">
    <property type="protein sequence ID" value="KAL0839929.1"/>
    <property type="molecule type" value="Genomic_DNA"/>
</dbReference>
<dbReference type="InterPro" id="IPR023796">
    <property type="entry name" value="Serpin_dom"/>
</dbReference>
<evidence type="ECO:0000256" key="3">
    <source>
        <dbReference type="ARBA" id="ARBA00022900"/>
    </source>
</evidence>
<dbReference type="SUPFAM" id="SSF56574">
    <property type="entry name" value="Serpins"/>
    <property type="match status" value="1"/>
</dbReference>
<dbReference type="GO" id="GO:0004867">
    <property type="term" value="F:serine-type endopeptidase inhibitor activity"/>
    <property type="evidence" value="ECO:0007669"/>
    <property type="project" value="UniProtKB-KW"/>
</dbReference>
<evidence type="ECO:0000256" key="4">
    <source>
        <dbReference type="RuleBase" id="RU000411"/>
    </source>
</evidence>
<evidence type="ECO:0000256" key="1">
    <source>
        <dbReference type="ARBA" id="ARBA00009500"/>
    </source>
</evidence>
<keyword evidence="3" id="KW-0722">Serine protease inhibitor</keyword>
<evidence type="ECO:0000313" key="7">
    <source>
        <dbReference type="Proteomes" id="UP001549921"/>
    </source>
</evidence>
<dbReference type="InterPro" id="IPR042185">
    <property type="entry name" value="Serpin_sf_2"/>
</dbReference>
<dbReference type="Gene3D" id="3.30.497.10">
    <property type="entry name" value="Antithrombin, subunit I, domain 2"/>
    <property type="match status" value="1"/>
</dbReference>
<dbReference type="InterPro" id="IPR042178">
    <property type="entry name" value="Serpin_sf_1"/>
</dbReference>
<dbReference type="PANTHER" id="PTHR11461:SF211">
    <property type="entry name" value="GH10112P-RELATED"/>
    <property type="match status" value="1"/>
</dbReference>